<feature type="region of interest" description="Disordered" evidence="1">
    <location>
        <begin position="118"/>
        <end position="149"/>
    </location>
</feature>
<sequence length="149" mass="15736">MSTTSALTRARDHAGAALSSLGEAAEELAHEAKDLLDRELPILAEKAGEAVGELAHRAEGRVGDLASSDRVIAARKELAARLDPDPRAPKRWWWIGAGIALTVASVVGWLVLSRRPQELPHEEAPSTAPPGTVDLAPETPAHAARNGHS</sequence>
<keyword evidence="2" id="KW-1133">Transmembrane helix</keyword>
<dbReference type="EMBL" id="FNBE01000005">
    <property type="protein sequence ID" value="SDF53310.1"/>
    <property type="molecule type" value="Genomic_DNA"/>
</dbReference>
<dbReference type="AlphaFoldDB" id="A0A1G7LWJ2"/>
<protein>
    <recommendedName>
        <fullName evidence="5">DUF3618 domain-containing protein</fullName>
    </recommendedName>
</protein>
<evidence type="ECO:0008006" key="5">
    <source>
        <dbReference type="Google" id="ProtNLM"/>
    </source>
</evidence>
<evidence type="ECO:0000256" key="1">
    <source>
        <dbReference type="SAM" id="MobiDB-lite"/>
    </source>
</evidence>
<evidence type="ECO:0000256" key="2">
    <source>
        <dbReference type="SAM" id="Phobius"/>
    </source>
</evidence>
<reference evidence="3 4" key="1">
    <citation type="submission" date="2016-10" db="EMBL/GenBank/DDBJ databases">
        <authorList>
            <person name="de Groot N.N."/>
        </authorList>
    </citation>
    <scope>NUCLEOTIDE SEQUENCE [LARGE SCALE GENOMIC DNA]</scope>
    <source>
        <strain evidence="3 4">CGMCC 4.3143</strain>
    </source>
</reference>
<dbReference type="Proteomes" id="UP000198967">
    <property type="component" value="Unassembled WGS sequence"/>
</dbReference>
<name>A0A1G7LWJ2_PSEOR</name>
<evidence type="ECO:0000313" key="3">
    <source>
        <dbReference type="EMBL" id="SDF53310.1"/>
    </source>
</evidence>
<accession>A0A1G7LWJ2</accession>
<keyword evidence="2" id="KW-0472">Membrane</keyword>
<dbReference type="RefSeq" id="WP_093080789.1">
    <property type="nucleotide sequence ID" value="NZ_FNBE01000005.1"/>
</dbReference>
<organism evidence="3 4">
    <name type="scientific">Pseudonocardia oroxyli</name>
    <dbReference type="NCBI Taxonomy" id="366584"/>
    <lineage>
        <taxon>Bacteria</taxon>
        <taxon>Bacillati</taxon>
        <taxon>Actinomycetota</taxon>
        <taxon>Actinomycetes</taxon>
        <taxon>Pseudonocardiales</taxon>
        <taxon>Pseudonocardiaceae</taxon>
        <taxon>Pseudonocardia</taxon>
    </lineage>
</organism>
<evidence type="ECO:0000313" key="4">
    <source>
        <dbReference type="Proteomes" id="UP000198967"/>
    </source>
</evidence>
<keyword evidence="4" id="KW-1185">Reference proteome</keyword>
<proteinExistence type="predicted"/>
<feature type="transmembrane region" description="Helical" evidence="2">
    <location>
        <begin position="92"/>
        <end position="112"/>
    </location>
</feature>
<dbReference type="STRING" id="366584.SAMN05216377_105187"/>
<keyword evidence="2" id="KW-0812">Transmembrane</keyword>
<gene>
    <name evidence="3" type="ORF">SAMN05216377_105187</name>
</gene>